<dbReference type="Pfam" id="PF07986">
    <property type="entry name" value="TBCC"/>
    <property type="match status" value="1"/>
</dbReference>
<dbReference type="SMART" id="SM00673">
    <property type="entry name" value="CARP"/>
    <property type="match status" value="2"/>
</dbReference>
<evidence type="ECO:0000256" key="2">
    <source>
        <dbReference type="ARBA" id="ARBA00008848"/>
    </source>
</evidence>
<dbReference type="GO" id="GO:0007023">
    <property type="term" value="P:post-chaperonin tubulin folding pathway"/>
    <property type="evidence" value="ECO:0007669"/>
    <property type="project" value="InterPro"/>
</dbReference>
<keyword evidence="4" id="KW-0007">Acetylation</keyword>
<dbReference type="InterPro" id="IPR017901">
    <property type="entry name" value="C-CAP_CF_C-like"/>
</dbReference>
<protein>
    <submittedName>
        <fullName evidence="9">Tubulin folding cofactor C</fullName>
    </submittedName>
</protein>
<evidence type="ECO:0000256" key="3">
    <source>
        <dbReference type="ARBA" id="ARBA00022490"/>
    </source>
</evidence>
<comment type="subunit">
    <text evidence="6">Supercomplex made of cofactors A to E. Cofactors A and D function by capturing and stabilizing tubulin in a quasi-native conformation. Cofactor E binds to the cofactor D-tubulin complex; interaction with cofactor C then causes the release of tubulin polypeptides that are committed to the native state.</text>
</comment>
<evidence type="ECO:0000256" key="7">
    <source>
        <dbReference type="SAM" id="MobiDB-lite"/>
    </source>
</evidence>
<dbReference type="HOGENOM" id="CLU_032612_2_1_1"/>
<dbReference type="InterPro" id="IPR038397">
    <property type="entry name" value="TBCC_N_sf"/>
</dbReference>
<dbReference type="InterPro" id="IPR016098">
    <property type="entry name" value="CAP/MinC_C"/>
</dbReference>
<dbReference type="Ensembl" id="ENSPMAT00000011299.1">
    <property type="protein sequence ID" value="ENSPMAP00000011253.1"/>
    <property type="gene ID" value="ENSPMAG00000010272.1"/>
</dbReference>
<feature type="compositionally biased region" description="Basic and acidic residues" evidence="7">
    <location>
        <begin position="28"/>
        <end position="46"/>
    </location>
</feature>
<feature type="compositionally biased region" description="Basic and acidic residues" evidence="7">
    <location>
        <begin position="143"/>
        <end position="154"/>
    </location>
</feature>
<sequence length="335" mass="36659">FHPTALAVLPPSSAMSATPAPPSAIENISRRDAERKTEVERRRREDEVDLAPGEQADRFGATFGTETAALEALLLRGAVEEAAGRASALQDLVNQAALYLPAYCLRQAQGSLDSFLARIRAKRDEAAPKKKFAFKARSKKEAAVEKDATDDKVEAPPATDGQHKRSTKFDLVQCGFHDLVGQKLTERGDRLSGTDWALGNLSGCTVALLGSPSTLHITGVRDCVVLCGPVATSVFLDDCKGCKVVVACRQFRAHRSEDTDFYVDVASKAIIEDCVRVRFAPYNLSYPGLDGHFKEARMEGHGQTWNGINDFNWLADVPSPNWSMIPEDERVPTWN</sequence>
<dbReference type="AlphaFoldDB" id="S4S1B1"/>
<evidence type="ECO:0000256" key="4">
    <source>
        <dbReference type="ARBA" id="ARBA00022990"/>
    </source>
</evidence>
<comment type="similarity">
    <text evidence="2">Belongs to the TBCC family.</text>
</comment>
<dbReference type="Gene3D" id="1.20.58.1250">
    <property type="entry name" value="Tubulin Binding Cofactor C, N-terminal domain"/>
    <property type="match status" value="1"/>
</dbReference>
<dbReference type="PANTHER" id="PTHR15139:SF0">
    <property type="entry name" value="TUBULIN-SPECIFIC CHAPERONE C"/>
    <property type="match status" value="1"/>
</dbReference>
<dbReference type="InterPro" id="IPR031925">
    <property type="entry name" value="TBCC_N"/>
</dbReference>
<dbReference type="OMA" id="YFQHEIT"/>
<dbReference type="STRING" id="7757.ENSPMAP00000011253"/>
<keyword evidence="5" id="KW-0143">Chaperone</keyword>
<dbReference type="PANTHER" id="PTHR15139">
    <property type="entry name" value="TUBULIN FOLDING COFACTOR C"/>
    <property type="match status" value="1"/>
</dbReference>
<reference evidence="9" key="1">
    <citation type="submission" date="2025-08" db="UniProtKB">
        <authorList>
            <consortium name="Ensembl"/>
        </authorList>
    </citation>
    <scope>IDENTIFICATION</scope>
</reference>
<evidence type="ECO:0000313" key="9">
    <source>
        <dbReference type="Ensembl" id="ENSPMAP00000011253.1"/>
    </source>
</evidence>
<dbReference type="GO" id="GO:0007021">
    <property type="term" value="P:tubulin complex assembly"/>
    <property type="evidence" value="ECO:0007669"/>
    <property type="project" value="TreeGrafter"/>
</dbReference>
<organism evidence="9">
    <name type="scientific">Petromyzon marinus</name>
    <name type="common">Sea lamprey</name>
    <dbReference type="NCBI Taxonomy" id="7757"/>
    <lineage>
        <taxon>Eukaryota</taxon>
        <taxon>Metazoa</taxon>
        <taxon>Chordata</taxon>
        <taxon>Craniata</taxon>
        <taxon>Vertebrata</taxon>
        <taxon>Cyclostomata</taxon>
        <taxon>Hyperoartia</taxon>
        <taxon>Petromyzontiformes</taxon>
        <taxon>Petromyzontidae</taxon>
        <taxon>Petromyzon</taxon>
    </lineage>
</organism>
<dbReference type="GO" id="GO:0005737">
    <property type="term" value="C:cytoplasm"/>
    <property type="evidence" value="ECO:0007669"/>
    <property type="project" value="UniProtKB-SubCell"/>
</dbReference>
<evidence type="ECO:0000256" key="1">
    <source>
        <dbReference type="ARBA" id="ARBA00004496"/>
    </source>
</evidence>
<evidence type="ECO:0000256" key="5">
    <source>
        <dbReference type="ARBA" id="ARBA00023186"/>
    </source>
</evidence>
<dbReference type="Pfam" id="PF16752">
    <property type="entry name" value="TBCC_N"/>
    <property type="match status" value="1"/>
</dbReference>
<dbReference type="GeneTree" id="ENSGT00940000162058"/>
<evidence type="ECO:0000259" key="8">
    <source>
        <dbReference type="PROSITE" id="PS51329"/>
    </source>
</evidence>
<proteinExistence type="inferred from homology"/>
<name>S4S1B1_PETMA</name>
<keyword evidence="3" id="KW-0963">Cytoplasm</keyword>
<dbReference type="InterPro" id="IPR006599">
    <property type="entry name" value="CARP_motif"/>
</dbReference>
<reference evidence="9" key="2">
    <citation type="submission" date="2025-09" db="UniProtKB">
        <authorList>
            <consortium name="Ensembl"/>
        </authorList>
    </citation>
    <scope>IDENTIFICATION</scope>
</reference>
<feature type="region of interest" description="Disordered" evidence="7">
    <location>
        <begin position="143"/>
        <end position="165"/>
    </location>
</feature>
<dbReference type="GO" id="GO:0015631">
    <property type="term" value="F:tubulin binding"/>
    <property type="evidence" value="ECO:0007669"/>
    <property type="project" value="InterPro"/>
</dbReference>
<evidence type="ECO:0000256" key="6">
    <source>
        <dbReference type="ARBA" id="ARBA00026055"/>
    </source>
</evidence>
<feature type="domain" description="C-CAP/cofactor C-like" evidence="8">
    <location>
        <begin position="156"/>
        <end position="313"/>
    </location>
</feature>
<comment type="subcellular location">
    <subcellularLocation>
        <location evidence="1">Cytoplasm</location>
    </subcellularLocation>
</comment>
<feature type="region of interest" description="Disordered" evidence="7">
    <location>
        <begin position="8"/>
        <end position="62"/>
    </location>
</feature>
<dbReference type="PROSITE" id="PS51329">
    <property type="entry name" value="C_CAP_COFACTOR_C"/>
    <property type="match status" value="1"/>
</dbReference>
<dbReference type="Gene3D" id="2.160.20.70">
    <property type="match status" value="1"/>
</dbReference>
<dbReference type="InterPro" id="IPR012945">
    <property type="entry name" value="Tubulin-bd_cofactor_C_dom"/>
</dbReference>
<dbReference type="InterPro" id="IPR027684">
    <property type="entry name" value="TBCC"/>
</dbReference>
<accession>S4S1B1</accession>